<dbReference type="Proteomes" id="UP000603200">
    <property type="component" value="Unassembled WGS sequence"/>
</dbReference>
<evidence type="ECO:0000313" key="3">
    <source>
        <dbReference type="Proteomes" id="UP000603200"/>
    </source>
</evidence>
<dbReference type="Pfam" id="PF00583">
    <property type="entry name" value="Acetyltransf_1"/>
    <property type="match status" value="1"/>
</dbReference>
<proteinExistence type="predicted"/>
<dbReference type="PROSITE" id="PS51186">
    <property type="entry name" value="GNAT"/>
    <property type="match status" value="1"/>
</dbReference>
<dbReference type="InterPro" id="IPR000182">
    <property type="entry name" value="GNAT_dom"/>
</dbReference>
<gene>
    <name evidence="2" type="ORF">Ahu01nite_041210</name>
</gene>
<dbReference type="Gene3D" id="3.40.630.30">
    <property type="match status" value="1"/>
</dbReference>
<evidence type="ECO:0000259" key="1">
    <source>
        <dbReference type="PROSITE" id="PS51186"/>
    </source>
</evidence>
<reference evidence="2 3" key="1">
    <citation type="submission" date="2021-01" db="EMBL/GenBank/DDBJ databases">
        <title>Whole genome shotgun sequence of Actinoplanes humidus NBRC 14915.</title>
        <authorList>
            <person name="Komaki H."/>
            <person name="Tamura T."/>
        </authorList>
    </citation>
    <scope>NUCLEOTIDE SEQUENCE [LARGE SCALE GENOMIC DNA]</scope>
    <source>
        <strain evidence="2 3">NBRC 14915</strain>
    </source>
</reference>
<organism evidence="2 3">
    <name type="scientific">Winogradskya humida</name>
    <dbReference type="NCBI Taxonomy" id="113566"/>
    <lineage>
        <taxon>Bacteria</taxon>
        <taxon>Bacillati</taxon>
        <taxon>Actinomycetota</taxon>
        <taxon>Actinomycetes</taxon>
        <taxon>Micromonosporales</taxon>
        <taxon>Micromonosporaceae</taxon>
        <taxon>Winogradskya</taxon>
    </lineage>
</organism>
<accession>A0ABQ3ZR14</accession>
<name>A0ABQ3ZR14_9ACTN</name>
<sequence length="264" mass="28127">MIQAETVEAEFMYAYESGVSGSPLDITTARIGGGVALAMRNDPAGGYWNKALGFGVSEPVTREVVGAVVEHFRAYGNGRAVIQIAPSLLPPDWDDIQAAYGITRGTSWVKLGAPVDTIEAAPTDLRIAPVTPRDAREWAAVVLETFGMPAGGLTEMLVASVEHPSFHPFAAWDGDRIVAAANLFVHGRMASLNTGATVPSYRGRGAQSALIAARTEVARKAGCEWIGAETGAPAEGARNPSLENLRRLGLRDLYIRDNWILALQ</sequence>
<dbReference type="EMBL" id="BOMN01000050">
    <property type="protein sequence ID" value="GIE21019.1"/>
    <property type="molecule type" value="Genomic_DNA"/>
</dbReference>
<comment type="caution">
    <text evidence="2">The sequence shown here is derived from an EMBL/GenBank/DDBJ whole genome shotgun (WGS) entry which is preliminary data.</text>
</comment>
<dbReference type="CDD" id="cd04301">
    <property type="entry name" value="NAT_SF"/>
    <property type="match status" value="1"/>
</dbReference>
<feature type="domain" description="N-acetyltransferase" evidence="1">
    <location>
        <begin position="125"/>
        <end position="264"/>
    </location>
</feature>
<dbReference type="RefSeq" id="WP_203838156.1">
    <property type="nucleotide sequence ID" value="NZ_BAAATV010000010.1"/>
</dbReference>
<protein>
    <recommendedName>
        <fullName evidence="1">N-acetyltransferase domain-containing protein</fullName>
    </recommendedName>
</protein>
<keyword evidence="3" id="KW-1185">Reference proteome</keyword>
<dbReference type="SUPFAM" id="SSF55729">
    <property type="entry name" value="Acyl-CoA N-acyltransferases (Nat)"/>
    <property type="match status" value="1"/>
</dbReference>
<dbReference type="InterPro" id="IPR016181">
    <property type="entry name" value="Acyl_CoA_acyltransferase"/>
</dbReference>
<evidence type="ECO:0000313" key="2">
    <source>
        <dbReference type="EMBL" id="GIE21019.1"/>
    </source>
</evidence>